<dbReference type="PANTHER" id="PTHR11014">
    <property type="entry name" value="PEPTIDASE M20 FAMILY MEMBER"/>
    <property type="match status" value="1"/>
</dbReference>
<proteinExistence type="predicted"/>
<feature type="domain" description="Peptidase M20 dimerisation" evidence="2">
    <location>
        <begin position="183"/>
        <end position="280"/>
    </location>
</feature>
<dbReference type="PANTHER" id="PTHR11014:SF63">
    <property type="entry name" value="METALLOPEPTIDASE, PUTATIVE (AFU_ORTHOLOGUE AFUA_6G09600)-RELATED"/>
    <property type="match status" value="1"/>
</dbReference>
<dbReference type="Gene3D" id="3.30.70.360">
    <property type="match status" value="1"/>
</dbReference>
<dbReference type="CDD" id="cd05666">
    <property type="entry name" value="M20_Acy1-like"/>
    <property type="match status" value="1"/>
</dbReference>
<evidence type="ECO:0000313" key="3">
    <source>
        <dbReference type="EMBL" id="GAA0571869.1"/>
    </source>
</evidence>
<dbReference type="SUPFAM" id="SSF53187">
    <property type="entry name" value="Zn-dependent exopeptidases"/>
    <property type="match status" value="1"/>
</dbReference>
<protein>
    <submittedName>
        <fullName evidence="3">M20 aminoacylase family protein</fullName>
    </submittedName>
</protein>
<dbReference type="PIRSF" id="PIRSF005962">
    <property type="entry name" value="Pept_M20D_amidohydro"/>
    <property type="match status" value="1"/>
</dbReference>
<dbReference type="RefSeq" id="WP_343893874.1">
    <property type="nucleotide sequence ID" value="NZ_BAAAFZ010000008.1"/>
</dbReference>
<name>A0ABN1EQP2_9PROT</name>
<sequence length="399" mass="42018">MNPIEHIRGWQDQLAAWRRDFHAHPELGLEEHRTAALVAERLRSWGIEVRTGIGGATGVVGTLRNGRGNRAVGLRADMDALPMEEENGFPHRSTVPGKMHACGHDGHTTMLLGAARYLAETRRFDGTVHFIFQPAEEGGGGARAMVADGLFRRFPCDAVYGLHNRPGLAVGRYGIRPGAMMAGCAFFDIHVHGKGGHGARPENTVDPVVCGAQIVSALQSVVARNVPSAEAAVVSVTGFDAGRAYNVIPERVALRGTVRAFAAGTMRLVEARMRALAESIAAGFGATAALDFREVTIPVVNAAEQAEVFADAAASLVGEEGVERDRPAVMGSEDFAYMLAECPGAYIVTGNGVGGDAGGTEVHNPQYDFNDAAIPYGAGVLAAVAERELPPVSEAPPAP</sequence>
<reference evidence="3 4" key="1">
    <citation type="journal article" date="2019" name="Int. J. Syst. Evol. Microbiol.">
        <title>The Global Catalogue of Microorganisms (GCM) 10K type strain sequencing project: providing services to taxonomists for standard genome sequencing and annotation.</title>
        <authorList>
            <consortium name="The Broad Institute Genomics Platform"/>
            <consortium name="The Broad Institute Genome Sequencing Center for Infectious Disease"/>
            <person name="Wu L."/>
            <person name="Ma J."/>
        </authorList>
    </citation>
    <scope>NUCLEOTIDE SEQUENCE [LARGE SCALE GENOMIC DNA]</scope>
    <source>
        <strain evidence="3 4">JCM 9933</strain>
    </source>
</reference>
<accession>A0ABN1EQP2</accession>
<evidence type="ECO:0000259" key="2">
    <source>
        <dbReference type="Pfam" id="PF07687"/>
    </source>
</evidence>
<dbReference type="InterPro" id="IPR017439">
    <property type="entry name" value="Amidohydrolase"/>
</dbReference>
<dbReference type="InterPro" id="IPR011650">
    <property type="entry name" value="Peptidase_M20_dimer"/>
</dbReference>
<dbReference type="Gene3D" id="3.40.630.10">
    <property type="entry name" value="Zn peptidases"/>
    <property type="match status" value="1"/>
</dbReference>
<dbReference type="Proteomes" id="UP001501588">
    <property type="component" value="Unassembled WGS sequence"/>
</dbReference>
<dbReference type="EMBL" id="BAAAFZ010000008">
    <property type="protein sequence ID" value="GAA0571869.1"/>
    <property type="molecule type" value="Genomic_DNA"/>
</dbReference>
<dbReference type="Pfam" id="PF01546">
    <property type="entry name" value="Peptidase_M20"/>
    <property type="match status" value="1"/>
</dbReference>
<evidence type="ECO:0000256" key="1">
    <source>
        <dbReference type="ARBA" id="ARBA00022801"/>
    </source>
</evidence>
<organism evidence="3 4">
    <name type="scientific">Craurococcus roseus</name>
    <dbReference type="NCBI Taxonomy" id="77585"/>
    <lineage>
        <taxon>Bacteria</taxon>
        <taxon>Pseudomonadati</taxon>
        <taxon>Pseudomonadota</taxon>
        <taxon>Alphaproteobacteria</taxon>
        <taxon>Acetobacterales</taxon>
        <taxon>Acetobacteraceae</taxon>
        <taxon>Craurococcus</taxon>
    </lineage>
</organism>
<dbReference type="Pfam" id="PF07687">
    <property type="entry name" value="M20_dimer"/>
    <property type="match status" value="1"/>
</dbReference>
<dbReference type="SUPFAM" id="SSF55031">
    <property type="entry name" value="Bacterial exopeptidase dimerisation domain"/>
    <property type="match status" value="1"/>
</dbReference>
<comment type="caution">
    <text evidence="3">The sequence shown here is derived from an EMBL/GenBank/DDBJ whole genome shotgun (WGS) entry which is preliminary data.</text>
</comment>
<dbReference type="NCBIfam" id="TIGR01891">
    <property type="entry name" value="amidohydrolases"/>
    <property type="match status" value="1"/>
</dbReference>
<dbReference type="InterPro" id="IPR002933">
    <property type="entry name" value="Peptidase_M20"/>
</dbReference>
<keyword evidence="4" id="KW-1185">Reference proteome</keyword>
<keyword evidence="1" id="KW-0378">Hydrolase</keyword>
<dbReference type="InterPro" id="IPR036264">
    <property type="entry name" value="Bact_exopeptidase_dim_dom"/>
</dbReference>
<evidence type="ECO:0000313" key="4">
    <source>
        <dbReference type="Proteomes" id="UP001501588"/>
    </source>
</evidence>
<gene>
    <name evidence="3" type="ORF">GCM10009416_08120</name>
</gene>